<dbReference type="EMBL" id="GAIX01007149">
    <property type="protein sequence ID" value="JAA85411.1"/>
    <property type="molecule type" value="Transcribed_RNA"/>
</dbReference>
<dbReference type="SUPFAM" id="SSF49464">
    <property type="entry name" value="Carboxypeptidase regulatory domain-like"/>
    <property type="match status" value="1"/>
</dbReference>
<dbReference type="Gene3D" id="2.60.40.1120">
    <property type="entry name" value="Carboxypeptidase-like, regulatory domain"/>
    <property type="match status" value="1"/>
</dbReference>
<evidence type="ECO:0000313" key="1">
    <source>
        <dbReference type="EMBL" id="JAA85411.1"/>
    </source>
</evidence>
<organism evidence="1">
    <name type="scientific">Pararge aegeria</name>
    <name type="common">speckled wood butterfly</name>
    <dbReference type="NCBI Taxonomy" id="116150"/>
    <lineage>
        <taxon>Eukaryota</taxon>
        <taxon>Metazoa</taxon>
        <taxon>Ecdysozoa</taxon>
        <taxon>Arthropoda</taxon>
        <taxon>Hexapoda</taxon>
        <taxon>Insecta</taxon>
        <taxon>Pterygota</taxon>
        <taxon>Neoptera</taxon>
        <taxon>Endopterygota</taxon>
        <taxon>Lepidoptera</taxon>
        <taxon>Glossata</taxon>
        <taxon>Ditrysia</taxon>
        <taxon>Papilionoidea</taxon>
        <taxon>Nymphalidae</taxon>
        <taxon>Satyrinae</taxon>
        <taxon>Satyrini</taxon>
        <taxon>Parargina</taxon>
        <taxon>Pararge</taxon>
    </lineage>
</organism>
<dbReference type="GO" id="GO:0004180">
    <property type="term" value="F:carboxypeptidase activity"/>
    <property type="evidence" value="ECO:0007669"/>
    <property type="project" value="UniProtKB-KW"/>
</dbReference>
<dbReference type="AlphaFoldDB" id="S4P1T8"/>
<name>S4P1T8_9NEOP</name>
<proteinExistence type="predicted"/>
<keyword evidence="1" id="KW-0121">Carboxypeptidase</keyword>
<keyword evidence="1" id="KW-0378">Hydrolase</keyword>
<sequence>MPLESDIAWVWRNNLRGIMKMIEQASTGVVGFVTNEQGGPMRSAVVAIAGSARQYRVSANMAYYRALLPPGDYRVIVRCHG</sequence>
<protein>
    <submittedName>
        <fullName evidence="1">Carboxypeptidase D</fullName>
    </submittedName>
</protein>
<accession>S4P1T8</accession>
<reference evidence="1" key="1">
    <citation type="journal article" date="2013" name="BMC Genomics">
        <title>Unscrambling butterfly oogenesis.</title>
        <authorList>
            <person name="Carter J.M."/>
            <person name="Baker S.C."/>
            <person name="Pink R."/>
            <person name="Carter D.R."/>
            <person name="Collins A."/>
            <person name="Tomlin J."/>
            <person name="Gibbs M."/>
            <person name="Breuker C.J."/>
        </authorList>
    </citation>
    <scope>NUCLEOTIDE SEQUENCE</scope>
    <source>
        <tissue evidence="1">Ovary</tissue>
    </source>
</reference>
<reference evidence="1" key="2">
    <citation type="submission" date="2013-05" db="EMBL/GenBank/DDBJ databases">
        <authorList>
            <person name="Carter J.-M."/>
            <person name="Baker S.C."/>
            <person name="Pink R."/>
            <person name="Carter D.R.F."/>
            <person name="Collins A."/>
            <person name="Tomlin J."/>
            <person name="Gibbs M."/>
            <person name="Breuker C.J."/>
        </authorList>
    </citation>
    <scope>NUCLEOTIDE SEQUENCE</scope>
    <source>
        <tissue evidence="1">Ovary</tissue>
    </source>
</reference>
<keyword evidence="1" id="KW-0645">Protease</keyword>
<dbReference type="InterPro" id="IPR008969">
    <property type="entry name" value="CarboxyPept-like_regulatory"/>
</dbReference>